<dbReference type="OrthoDB" id="5398373at2"/>
<feature type="transmembrane region" description="Helical" evidence="1">
    <location>
        <begin position="7"/>
        <end position="33"/>
    </location>
</feature>
<keyword evidence="1" id="KW-0472">Membrane</keyword>
<dbReference type="KEGG" id="gbm:Gbem_3466"/>
<sequence length="117" mass="12957">MDSIKKAAIVLNGFIHDFATGYWLSALIAIYLLHGFRGGIPEVTVILSGIERFFFWNTVGAAAAIFATGGMRSFTYVNNFYGPEAERTRRRMLVIKHVLLLLVVGAGSYWGYSLSFG</sequence>
<dbReference type="AlphaFoldDB" id="B5EC03"/>
<dbReference type="EMBL" id="CP001124">
    <property type="protein sequence ID" value="ACH40459.1"/>
    <property type="molecule type" value="Genomic_DNA"/>
</dbReference>
<keyword evidence="1" id="KW-0812">Transmembrane</keyword>
<feature type="transmembrane region" description="Helical" evidence="1">
    <location>
        <begin position="93"/>
        <end position="112"/>
    </location>
</feature>
<dbReference type="STRING" id="404380.Gbem_3466"/>
<evidence type="ECO:0000313" key="3">
    <source>
        <dbReference type="Proteomes" id="UP000008825"/>
    </source>
</evidence>
<reference evidence="2 3" key="1">
    <citation type="submission" date="2008-07" db="EMBL/GenBank/DDBJ databases">
        <title>Complete sequence of Geobacter bemidjiensis BEM.</title>
        <authorList>
            <consortium name="US DOE Joint Genome Institute"/>
            <person name="Lucas S."/>
            <person name="Copeland A."/>
            <person name="Lapidus A."/>
            <person name="Glavina del Rio T."/>
            <person name="Dalin E."/>
            <person name="Tice H."/>
            <person name="Bruce D."/>
            <person name="Goodwin L."/>
            <person name="Pitluck S."/>
            <person name="Kiss H."/>
            <person name="Brettin T."/>
            <person name="Detter J.C."/>
            <person name="Han C."/>
            <person name="Kuske C.R."/>
            <person name="Schmutz J."/>
            <person name="Larimer F."/>
            <person name="Land M."/>
            <person name="Hauser L."/>
            <person name="Kyrpides N."/>
            <person name="Lykidis A."/>
            <person name="Lovley D."/>
            <person name="Richardson P."/>
        </authorList>
    </citation>
    <scope>NUCLEOTIDE SEQUENCE [LARGE SCALE GENOMIC DNA]</scope>
    <source>
        <strain evidence="3">ATCC BAA-1014 / DSM 16622 / JCM 12645 / Bem</strain>
    </source>
</reference>
<keyword evidence="3" id="KW-1185">Reference proteome</keyword>
<organism evidence="2 3">
    <name type="scientific">Citrifermentans bemidjiense (strain ATCC BAA-1014 / DSM 16622 / JCM 12645 / Bem)</name>
    <name type="common">Geobacter bemidjiensis</name>
    <dbReference type="NCBI Taxonomy" id="404380"/>
    <lineage>
        <taxon>Bacteria</taxon>
        <taxon>Pseudomonadati</taxon>
        <taxon>Thermodesulfobacteriota</taxon>
        <taxon>Desulfuromonadia</taxon>
        <taxon>Geobacterales</taxon>
        <taxon>Geobacteraceae</taxon>
        <taxon>Citrifermentans</taxon>
    </lineage>
</organism>
<evidence type="ECO:0000313" key="2">
    <source>
        <dbReference type="EMBL" id="ACH40459.1"/>
    </source>
</evidence>
<name>B5EC03_CITBB</name>
<dbReference type="RefSeq" id="WP_012531892.1">
    <property type="nucleotide sequence ID" value="NC_011146.1"/>
</dbReference>
<evidence type="ECO:0000256" key="1">
    <source>
        <dbReference type="SAM" id="Phobius"/>
    </source>
</evidence>
<proteinExistence type="predicted"/>
<reference evidence="2 3" key="2">
    <citation type="journal article" date="2010" name="BMC Genomics">
        <title>The genome of Geobacter bemidjiensis, exemplar for the subsurface clade of Geobacter species that predominate in Fe(III)-reducing subsurface environments.</title>
        <authorList>
            <person name="Aklujkar M."/>
            <person name="Young N.D."/>
            <person name="Holmes D."/>
            <person name="Chavan M."/>
            <person name="Risso C."/>
            <person name="Kiss H.E."/>
            <person name="Han C.S."/>
            <person name="Land M.L."/>
            <person name="Lovley D.R."/>
        </authorList>
    </citation>
    <scope>NUCLEOTIDE SEQUENCE [LARGE SCALE GENOMIC DNA]</scope>
    <source>
        <strain evidence="3">ATCC BAA-1014 / DSM 16622 / JCM 12645 / Bem</strain>
    </source>
</reference>
<dbReference type="HOGENOM" id="CLU_2093357_0_0_7"/>
<dbReference type="Proteomes" id="UP000008825">
    <property type="component" value="Chromosome"/>
</dbReference>
<accession>B5EC03</accession>
<protein>
    <submittedName>
        <fullName evidence="2">Uncharacterized protein</fullName>
    </submittedName>
</protein>
<gene>
    <name evidence="2" type="ordered locus">Gbem_3466</name>
</gene>
<keyword evidence="1" id="KW-1133">Transmembrane helix</keyword>
<feature type="transmembrane region" description="Helical" evidence="1">
    <location>
        <begin position="53"/>
        <end position="72"/>
    </location>
</feature>